<evidence type="ECO:0000313" key="7">
    <source>
        <dbReference type="EMBL" id="MBK1621001.1"/>
    </source>
</evidence>
<evidence type="ECO:0000256" key="6">
    <source>
        <dbReference type="SAM" id="Phobius"/>
    </source>
</evidence>
<accession>A0A9X1B6L6</accession>
<dbReference type="InterPro" id="IPR012933">
    <property type="entry name" value="HicA_mRNA_interferase"/>
</dbReference>
<evidence type="ECO:0000256" key="2">
    <source>
        <dbReference type="ARBA" id="ARBA00022475"/>
    </source>
</evidence>
<dbReference type="InterPro" id="IPR050833">
    <property type="entry name" value="Poly_Biosynth_Transport"/>
</dbReference>
<dbReference type="PANTHER" id="PTHR30250:SF28">
    <property type="entry name" value="POLYSACCHARIDE BIOSYNTHESIS PROTEIN"/>
    <property type="match status" value="1"/>
</dbReference>
<dbReference type="GO" id="GO:0003729">
    <property type="term" value="F:mRNA binding"/>
    <property type="evidence" value="ECO:0007669"/>
    <property type="project" value="InterPro"/>
</dbReference>
<evidence type="ECO:0000256" key="3">
    <source>
        <dbReference type="ARBA" id="ARBA00022692"/>
    </source>
</evidence>
<sequence>MGAGSRVWHWVHVCSGARIGQGVSLGQNVFVARGVSVLVGGTAAAQLLTVLAAPLLTRLYSPEDFGLLAVYGSLLALIGVISSLRYELAIPLPEDDGEAANVAVLSLILVGISALLSGVLVLLLGTAIADALGVPALAGYFWLLPVGVLLGGAYSVFNYWSVRTKRFGTIAGTKLSQALATVAIQLAGFKLGGIALLYAQVAGQSVGTTSLGGWALANPGFRQVSWSGIKKAAGRYRRFPIFLKHQRTLEKIFSRPVSANIRWTSIEELFVELGAQITEREGSRVLVRLFGERRVFHRPHPEPTTDKGAVESIRKWLNEHGVRP</sequence>
<gene>
    <name evidence="7" type="ORF">CKO42_21765</name>
</gene>
<proteinExistence type="predicted"/>
<feature type="transmembrane region" description="Helical" evidence="6">
    <location>
        <begin position="104"/>
        <end position="125"/>
    </location>
</feature>
<reference evidence="7 8" key="1">
    <citation type="journal article" date="2020" name="Microorganisms">
        <title>Osmotic Adaptation and Compatible Solute Biosynthesis of Phototrophic Bacteria as Revealed from Genome Analyses.</title>
        <authorList>
            <person name="Imhoff J.F."/>
            <person name="Rahn T."/>
            <person name="Kunzel S."/>
            <person name="Keller A."/>
            <person name="Neulinger S.C."/>
        </authorList>
    </citation>
    <scope>NUCLEOTIDE SEQUENCE [LARGE SCALE GENOMIC DNA]</scope>
    <source>
        <strain evidence="7 8">DSM 25653</strain>
    </source>
</reference>
<dbReference type="PANTHER" id="PTHR30250">
    <property type="entry name" value="PST FAMILY PREDICTED COLANIC ACID TRANSPORTER"/>
    <property type="match status" value="1"/>
</dbReference>
<dbReference type="EMBL" id="NRRY01000055">
    <property type="protein sequence ID" value="MBK1621001.1"/>
    <property type="molecule type" value="Genomic_DNA"/>
</dbReference>
<dbReference type="Pfam" id="PF13440">
    <property type="entry name" value="Polysacc_synt_3"/>
    <property type="match status" value="1"/>
</dbReference>
<keyword evidence="8" id="KW-1185">Reference proteome</keyword>
<keyword evidence="2" id="KW-1003">Cell membrane</keyword>
<evidence type="ECO:0000256" key="4">
    <source>
        <dbReference type="ARBA" id="ARBA00022989"/>
    </source>
</evidence>
<comment type="caution">
    <text evidence="7">The sequence shown here is derived from an EMBL/GenBank/DDBJ whole genome shotgun (WGS) entry which is preliminary data.</text>
</comment>
<protein>
    <recommendedName>
        <fullName evidence="9">Oligosaccharide flippase family protein</fullName>
    </recommendedName>
</protein>
<keyword evidence="5 6" id="KW-0472">Membrane</keyword>
<dbReference type="Proteomes" id="UP001138768">
    <property type="component" value="Unassembled WGS sequence"/>
</dbReference>
<name>A0A9X1B6L6_9GAMM</name>
<evidence type="ECO:0000256" key="5">
    <source>
        <dbReference type="ARBA" id="ARBA00023136"/>
    </source>
</evidence>
<evidence type="ECO:0008006" key="9">
    <source>
        <dbReference type="Google" id="ProtNLM"/>
    </source>
</evidence>
<dbReference type="Pfam" id="PF07927">
    <property type="entry name" value="HicA_toxin"/>
    <property type="match status" value="1"/>
</dbReference>
<dbReference type="GO" id="GO:0005886">
    <property type="term" value="C:plasma membrane"/>
    <property type="evidence" value="ECO:0007669"/>
    <property type="project" value="UniProtKB-SubCell"/>
</dbReference>
<keyword evidence="4 6" id="KW-1133">Transmembrane helix</keyword>
<evidence type="ECO:0000256" key="1">
    <source>
        <dbReference type="ARBA" id="ARBA00004651"/>
    </source>
</evidence>
<organism evidence="7 8">
    <name type="scientific">Lamprobacter modestohalophilus</name>
    <dbReference type="NCBI Taxonomy" id="1064514"/>
    <lineage>
        <taxon>Bacteria</taxon>
        <taxon>Pseudomonadati</taxon>
        <taxon>Pseudomonadota</taxon>
        <taxon>Gammaproteobacteria</taxon>
        <taxon>Chromatiales</taxon>
        <taxon>Chromatiaceae</taxon>
        <taxon>Lamprobacter</taxon>
    </lineage>
</organism>
<feature type="transmembrane region" description="Helical" evidence="6">
    <location>
        <begin position="137"/>
        <end position="157"/>
    </location>
</feature>
<dbReference type="AlphaFoldDB" id="A0A9X1B6L6"/>
<feature type="transmembrane region" description="Helical" evidence="6">
    <location>
        <begin position="65"/>
        <end position="84"/>
    </location>
</feature>
<keyword evidence="3 6" id="KW-0812">Transmembrane</keyword>
<feature type="transmembrane region" description="Helical" evidence="6">
    <location>
        <begin position="30"/>
        <end position="53"/>
    </location>
</feature>
<evidence type="ECO:0000313" key="8">
    <source>
        <dbReference type="Proteomes" id="UP001138768"/>
    </source>
</evidence>
<comment type="subcellular location">
    <subcellularLocation>
        <location evidence="1">Cell membrane</location>
        <topology evidence="1">Multi-pass membrane protein</topology>
    </subcellularLocation>
</comment>